<gene>
    <name evidence="3" type="ORF">BGC07_01540</name>
</gene>
<dbReference type="Proteomes" id="UP000094329">
    <property type="component" value="Unassembled WGS sequence"/>
</dbReference>
<dbReference type="InterPro" id="IPR009057">
    <property type="entry name" value="Homeodomain-like_sf"/>
</dbReference>
<comment type="similarity">
    <text evidence="1">Belongs to the transposase 8 family.</text>
</comment>
<dbReference type="Pfam" id="PF01527">
    <property type="entry name" value="HTH_Tnp_1"/>
    <property type="match status" value="1"/>
</dbReference>
<protein>
    <recommendedName>
        <fullName evidence="5">Transposase</fullName>
    </recommendedName>
</protein>
<organism evidence="3 4">
    <name type="scientific">Piscirickettsia litoralis</name>
    <dbReference type="NCBI Taxonomy" id="1891921"/>
    <lineage>
        <taxon>Bacteria</taxon>
        <taxon>Pseudomonadati</taxon>
        <taxon>Pseudomonadota</taxon>
        <taxon>Gammaproteobacteria</taxon>
        <taxon>Thiotrichales</taxon>
        <taxon>Piscirickettsiaceae</taxon>
        <taxon>Piscirickettsia</taxon>
    </lineage>
</organism>
<dbReference type="EMBL" id="MDTU01000001">
    <property type="protein sequence ID" value="ODN41887.1"/>
    <property type="molecule type" value="Genomic_DNA"/>
</dbReference>
<evidence type="ECO:0000313" key="4">
    <source>
        <dbReference type="Proteomes" id="UP000094329"/>
    </source>
</evidence>
<keyword evidence="2" id="KW-0175">Coiled coil</keyword>
<feature type="coiled-coil region" evidence="2">
    <location>
        <begin position="53"/>
        <end position="87"/>
    </location>
</feature>
<dbReference type="RefSeq" id="WP_201258087.1">
    <property type="nucleotide sequence ID" value="NZ_MDTU01000001.1"/>
</dbReference>
<comment type="caution">
    <text evidence="3">The sequence shown here is derived from an EMBL/GenBank/DDBJ whole genome shotgun (WGS) entry which is preliminary data.</text>
</comment>
<evidence type="ECO:0008006" key="5">
    <source>
        <dbReference type="Google" id="ProtNLM"/>
    </source>
</evidence>
<sequence length="96" mass="11174">MTKHLKYDTEFKARAIKLVEDSDKSVAEIANDLGIRTSCLYSWLKKARQPEEVKAAMSHLSKQEKEIKELKRELRIVKEERDILKKAVGYFAKPPQ</sequence>
<evidence type="ECO:0000313" key="3">
    <source>
        <dbReference type="EMBL" id="ODN41887.1"/>
    </source>
</evidence>
<dbReference type="SUPFAM" id="SSF46689">
    <property type="entry name" value="Homeodomain-like"/>
    <property type="match status" value="1"/>
</dbReference>
<dbReference type="InterPro" id="IPR002514">
    <property type="entry name" value="Transposase_8"/>
</dbReference>
<evidence type="ECO:0000256" key="2">
    <source>
        <dbReference type="SAM" id="Coils"/>
    </source>
</evidence>
<evidence type="ECO:0000256" key="1">
    <source>
        <dbReference type="ARBA" id="ARBA00009964"/>
    </source>
</evidence>
<accession>A0ABX3A0W0</accession>
<dbReference type="Gene3D" id="1.10.10.60">
    <property type="entry name" value="Homeodomain-like"/>
    <property type="match status" value="1"/>
</dbReference>
<reference evidence="3 4" key="1">
    <citation type="submission" date="2016-08" db="EMBL/GenBank/DDBJ databases">
        <title>Draft genome sequence of Candidatus Piscirickettsia litoralis, from seawater.</title>
        <authorList>
            <person name="Wan X."/>
            <person name="Lee A.J."/>
            <person name="Hou S."/>
            <person name="Donachie S.P."/>
        </authorList>
    </citation>
    <scope>NUCLEOTIDE SEQUENCE [LARGE SCALE GENOMIC DNA]</scope>
    <source>
        <strain evidence="3 4">Y2</strain>
    </source>
</reference>
<keyword evidence="4" id="KW-1185">Reference proteome</keyword>
<proteinExistence type="inferred from homology"/>
<name>A0ABX3A0W0_9GAMM</name>